<dbReference type="KEGG" id="psoj:PHYSODRAFT_337643"/>
<name>G5A1S3_PHYSP</name>
<gene>
    <name evidence="2" type="ORF">PHYSODRAFT_337643</name>
</gene>
<feature type="region of interest" description="Disordered" evidence="1">
    <location>
        <begin position="143"/>
        <end position="174"/>
    </location>
</feature>
<evidence type="ECO:0000256" key="1">
    <source>
        <dbReference type="SAM" id="MobiDB-lite"/>
    </source>
</evidence>
<evidence type="ECO:0008006" key="4">
    <source>
        <dbReference type="Google" id="ProtNLM"/>
    </source>
</evidence>
<protein>
    <recommendedName>
        <fullName evidence="4">CLASP N-terminal domain-containing protein</fullName>
    </recommendedName>
</protein>
<proteinExistence type="predicted"/>
<dbReference type="InParanoid" id="G5A1S3"/>
<evidence type="ECO:0000313" key="3">
    <source>
        <dbReference type="Proteomes" id="UP000002640"/>
    </source>
</evidence>
<dbReference type="GeneID" id="20647417"/>
<sequence>MPTVFHSEKRFLCETATEVLDAIILHCSGWKLALLFLQLGDDYSKHEDLRLYNLASIYVEKCVRNWSKSEFSSLSTHSSQSSTQLLTLLAKMVTSKTAPVRLSAQKTFRHLRDELGRRDFESVLRTHLPPDLERLVLKECGGTSAAAGSGRKNSKRQHERGGETQPSAAATSHTIVQNSPSILQRMLLHRQNRVLPTQT</sequence>
<dbReference type="Gene3D" id="1.25.10.10">
    <property type="entry name" value="Leucine-rich Repeat Variant"/>
    <property type="match status" value="1"/>
</dbReference>
<dbReference type="Proteomes" id="UP000002640">
    <property type="component" value="Unassembled WGS sequence"/>
</dbReference>
<organism evidence="2 3">
    <name type="scientific">Phytophthora sojae (strain P6497)</name>
    <name type="common">Soybean stem and root rot agent</name>
    <name type="synonym">Phytophthora megasperma f. sp. glycines</name>
    <dbReference type="NCBI Taxonomy" id="1094619"/>
    <lineage>
        <taxon>Eukaryota</taxon>
        <taxon>Sar</taxon>
        <taxon>Stramenopiles</taxon>
        <taxon>Oomycota</taxon>
        <taxon>Peronosporomycetes</taxon>
        <taxon>Peronosporales</taxon>
        <taxon>Peronosporaceae</taxon>
        <taxon>Phytophthora</taxon>
    </lineage>
</organism>
<dbReference type="EMBL" id="JH159158">
    <property type="protein sequence ID" value="EGZ10871.1"/>
    <property type="molecule type" value="Genomic_DNA"/>
</dbReference>
<feature type="compositionally biased region" description="Polar residues" evidence="1">
    <location>
        <begin position="164"/>
        <end position="174"/>
    </location>
</feature>
<keyword evidence="3" id="KW-1185">Reference proteome</keyword>
<dbReference type="RefSeq" id="XP_009533616.1">
    <property type="nucleotide sequence ID" value="XM_009535321.1"/>
</dbReference>
<reference evidence="2 3" key="1">
    <citation type="journal article" date="2006" name="Science">
        <title>Phytophthora genome sequences uncover evolutionary origins and mechanisms of pathogenesis.</title>
        <authorList>
            <person name="Tyler B.M."/>
            <person name="Tripathy S."/>
            <person name="Zhang X."/>
            <person name="Dehal P."/>
            <person name="Jiang R.H."/>
            <person name="Aerts A."/>
            <person name="Arredondo F.D."/>
            <person name="Baxter L."/>
            <person name="Bensasson D."/>
            <person name="Beynon J.L."/>
            <person name="Chapman J."/>
            <person name="Damasceno C.M."/>
            <person name="Dorrance A.E."/>
            <person name="Dou D."/>
            <person name="Dickerman A.W."/>
            <person name="Dubchak I.L."/>
            <person name="Garbelotto M."/>
            <person name="Gijzen M."/>
            <person name="Gordon S.G."/>
            <person name="Govers F."/>
            <person name="Grunwald N.J."/>
            <person name="Huang W."/>
            <person name="Ivors K.L."/>
            <person name="Jones R.W."/>
            <person name="Kamoun S."/>
            <person name="Krampis K."/>
            <person name="Lamour K.H."/>
            <person name="Lee M.K."/>
            <person name="McDonald W.H."/>
            <person name="Medina M."/>
            <person name="Meijer H.J."/>
            <person name="Nordberg E.K."/>
            <person name="Maclean D.J."/>
            <person name="Ospina-Giraldo M.D."/>
            <person name="Morris P.F."/>
            <person name="Phuntumart V."/>
            <person name="Putnam N.H."/>
            <person name="Rash S."/>
            <person name="Rose J.K."/>
            <person name="Sakihama Y."/>
            <person name="Salamov A.A."/>
            <person name="Savidor A."/>
            <person name="Scheuring C.F."/>
            <person name="Smith B.M."/>
            <person name="Sobral B.W."/>
            <person name="Terry A."/>
            <person name="Torto-Alalibo T.A."/>
            <person name="Win J."/>
            <person name="Xu Z."/>
            <person name="Zhang H."/>
            <person name="Grigoriev I.V."/>
            <person name="Rokhsar D.S."/>
            <person name="Boore J.L."/>
        </authorList>
    </citation>
    <scope>NUCLEOTIDE SEQUENCE [LARGE SCALE GENOMIC DNA]</scope>
    <source>
        <strain evidence="2 3">P6497</strain>
    </source>
</reference>
<dbReference type="OMA" id="DYSKHED"/>
<evidence type="ECO:0000313" key="2">
    <source>
        <dbReference type="EMBL" id="EGZ10871.1"/>
    </source>
</evidence>
<dbReference type="InterPro" id="IPR011989">
    <property type="entry name" value="ARM-like"/>
</dbReference>
<dbReference type="AlphaFoldDB" id="G5A1S3"/>
<accession>G5A1S3</accession>